<organism evidence="2 3">
    <name type="scientific">Sphaerisporangium flaviroseum</name>
    <dbReference type="NCBI Taxonomy" id="509199"/>
    <lineage>
        <taxon>Bacteria</taxon>
        <taxon>Bacillati</taxon>
        <taxon>Actinomycetota</taxon>
        <taxon>Actinomycetes</taxon>
        <taxon>Streptosporangiales</taxon>
        <taxon>Streptosporangiaceae</taxon>
        <taxon>Sphaerisporangium</taxon>
    </lineage>
</organism>
<evidence type="ECO:0000313" key="3">
    <source>
        <dbReference type="Proteomes" id="UP001500888"/>
    </source>
</evidence>
<dbReference type="PANTHER" id="PTHR30304:SF0">
    <property type="entry name" value="D-TAGATOSE-1,6-BISPHOSPHATE ALDOLASE SUBUNIT GATY-RELATED"/>
    <property type="match status" value="1"/>
</dbReference>
<comment type="caution">
    <text evidence="2">The sequence shown here is derived from an EMBL/GenBank/DDBJ whole genome shotgun (WGS) entry which is preliminary data.</text>
</comment>
<evidence type="ECO:0000313" key="2">
    <source>
        <dbReference type="EMBL" id="GAA3825571.1"/>
    </source>
</evidence>
<accession>A0ABP7ISY6</accession>
<dbReference type="InterPro" id="IPR013785">
    <property type="entry name" value="Aldolase_TIM"/>
</dbReference>
<proteinExistence type="predicted"/>
<dbReference type="CDD" id="cd00947">
    <property type="entry name" value="TBP_aldolase_IIB"/>
    <property type="match status" value="1"/>
</dbReference>
<gene>
    <name evidence="2" type="ORF">GCM10022226_52890</name>
</gene>
<evidence type="ECO:0000256" key="1">
    <source>
        <dbReference type="ARBA" id="ARBA00001947"/>
    </source>
</evidence>
<sequence>MPLTPAADILAEARRAGHGVGAFNVIQIEHAEGITAGATAAGLPVILQVSENTAAYHGALAPIAAACRAIAEAAAVPVALHLDHATRPELVTEAVELGFGSVMFDASALPYDENVAATARVAARVHARGIHIEAELGEVGGKDGVHAPGARTDPVEAAAYVAATGVDALAVAVGTSHAMLTRDAMLDLDLIARLRAGVPVPLVLHGSSGVPDHGLAEAVRHGMTKINIATHLNQAFTRAVRDRLAAGPEKVDPRGYLGAGRDAVAAAVEHLLILLKGESA</sequence>
<dbReference type="Pfam" id="PF01116">
    <property type="entry name" value="F_bP_aldolase"/>
    <property type="match status" value="1"/>
</dbReference>
<protein>
    <submittedName>
        <fullName evidence="2">Class II fructose-bisphosphate aldolase</fullName>
    </submittedName>
</protein>
<dbReference type="PIRSF" id="PIRSF001359">
    <property type="entry name" value="F_bP_aldolase_II"/>
    <property type="match status" value="1"/>
</dbReference>
<dbReference type="Gene3D" id="3.20.20.70">
    <property type="entry name" value="Aldolase class I"/>
    <property type="match status" value="1"/>
</dbReference>
<dbReference type="SUPFAM" id="SSF51569">
    <property type="entry name" value="Aldolase"/>
    <property type="match status" value="1"/>
</dbReference>
<dbReference type="NCBIfam" id="TIGR00167">
    <property type="entry name" value="cbbA"/>
    <property type="match status" value="1"/>
</dbReference>
<name>A0ABP7ISY6_9ACTN</name>
<dbReference type="RefSeq" id="WP_344945652.1">
    <property type="nucleotide sequence ID" value="NZ_BAAAZR010000020.1"/>
</dbReference>
<dbReference type="InterPro" id="IPR050246">
    <property type="entry name" value="Class_II_FBP_aldolase"/>
</dbReference>
<dbReference type="InterPro" id="IPR000771">
    <property type="entry name" value="FBA_II"/>
</dbReference>
<comment type="cofactor">
    <cofactor evidence="1">
        <name>Zn(2+)</name>
        <dbReference type="ChEBI" id="CHEBI:29105"/>
    </cofactor>
</comment>
<reference evidence="3" key="1">
    <citation type="journal article" date="2019" name="Int. J. Syst. Evol. Microbiol.">
        <title>The Global Catalogue of Microorganisms (GCM) 10K type strain sequencing project: providing services to taxonomists for standard genome sequencing and annotation.</title>
        <authorList>
            <consortium name="The Broad Institute Genomics Platform"/>
            <consortium name="The Broad Institute Genome Sequencing Center for Infectious Disease"/>
            <person name="Wu L."/>
            <person name="Ma J."/>
        </authorList>
    </citation>
    <scope>NUCLEOTIDE SEQUENCE [LARGE SCALE GENOMIC DNA]</scope>
    <source>
        <strain evidence="3">JCM 16908</strain>
    </source>
</reference>
<keyword evidence="3" id="KW-1185">Reference proteome</keyword>
<dbReference type="Proteomes" id="UP001500888">
    <property type="component" value="Unassembled WGS sequence"/>
</dbReference>
<dbReference type="EMBL" id="BAAAZR010000020">
    <property type="protein sequence ID" value="GAA3825571.1"/>
    <property type="molecule type" value="Genomic_DNA"/>
</dbReference>
<dbReference type="PANTHER" id="PTHR30304">
    <property type="entry name" value="D-TAGATOSE-1,6-BISPHOSPHATE ALDOLASE"/>
    <property type="match status" value="1"/>
</dbReference>